<feature type="domain" description="O-acyltransferase WSD1 C-terminal" evidence="14">
    <location>
        <begin position="318"/>
        <end position="467"/>
    </location>
</feature>
<dbReference type="SUPFAM" id="SSF52777">
    <property type="entry name" value="CoA-dependent acyltransferases"/>
    <property type="match status" value="2"/>
</dbReference>
<dbReference type="GO" id="GO:0006071">
    <property type="term" value="P:glycerol metabolic process"/>
    <property type="evidence" value="ECO:0007669"/>
    <property type="project" value="UniProtKB-KW"/>
</dbReference>
<evidence type="ECO:0000256" key="2">
    <source>
        <dbReference type="ARBA" id="ARBA00005189"/>
    </source>
</evidence>
<dbReference type="Gene3D" id="3.30.559.10">
    <property type="entry name" value="Chloramphenicol acetyltransferase-like domain"/>
    <property type="match status" value="1"/>
</dbReference>
<evidence type="ECO:0000256" key="1">
    <source>
        <dbReference type="ARBA" id="ARBA00004771"/>
    </source>
</evidence>
<proteinExistence type="inferred from homology"/>
<comment type="catalytic activity">
    <reaction evidence="10 11">
        <text>an acyl-CoA + a 1,2-diacyl-sn-glycerol = a triacyl-sn-glycerol + CoA</text>
        <dbReference type="Rhea" id="RHEA:10868"/>
        <dbReference type="ChEBI" id="CHEBI:17815"/>
        <dbReference type="ChEBI" id="CHEBI:57287"/>
        <dbReference type="ChEBI" id="CHEBI:58342"/>
        <dbReference type="ChEBI" id="CHEBI:64615"/>
        <dbReference type="EC" id="2.3.1.20"/>
    </reaction>
</comment>
<name>A0A840P7V9_9ACTN</name>
<dbReference type="PANTHER" id="PTHR31650">
    <property type="entry name" value="O-ACYLTRANSFERASE (WSD1-LIKE) FAMILY PROTEIN"/>
    <property type="match status" value="1"/>
</dbReference>
<dbReference type="UniPathway" id="UPA00282"/>
<dbReference type="EC" id="2.3.1.20" evidence="4 11"/>
<dbReference type="InterPro" id="IPR014292">
    <property type="entry name" value="Acyl_transf_WS/DGAT"/>
</dbReference>
<dbReference type="NCBIfam" id="TIGR02946">
    <property type="entry name" value="acyl_WS_DGAT"/>
    <property type="match status" value="1"/>
</dbReference>
<dbReference type="InterPro" id="IPR023213">
    <property type="entry name" value="CAT-like_dom_sf"/>
</dbReference>
<evidence type="ECO:0000256" key="9">
    <source>
        <dbReference type="ARBA" id="ARBA00023315"/>
    </source>
</evidence>
<keyword evidence="7 11" id="KW-0319">Glycerol metabolism</keyword>
<evidence type="ECO:0000259" key="13">
    <source>
        <dbReference type="Pfam" id="PF03007"/>
    </source>
</evidence>
<dbReference type="GO" id="GO:0019432">
    <property type="term" value="P:triglyceride biosynthetic process"/>
    <property type="evidence" value="ECO:0007669"/>
    <property type="project" value="UniProtKB-UniPathway"/>
</dbReference>
<keyword evidence="6 11" id="KW-0808">Transferase</keyword>
<comment type="caution">
    <text evidence="15">The sequence shown here is derived from an EMBL/GenBank/DDBJ whole genome shotgun (WGS) entry which is preliminary data.</text>
</comment>
<dbReference type="Gene3D" id="3.30.559.30">
    <property type="entry name" value="Nonribosomal peptide synthetase, condensation domain"/>
    <property type="match status" value="1"/>
</dbReference>
<feature type="compositionally biased region" description="Basic and acidic residues" evidence="12">
    <location>
        <begin position="469"/>
        <end position="478"/>
    </location>
</feature>
<keyword evidence="8 11" id="KW-0443">Lipid metabolism</keyword>
<dbReference type="Proteomes" id="UP000578449">
    <property type="component" value="Unassembled WGS sequence"/>
</dbReference>
<reference evidence="15 16" key="1">
    <citation type="submission" date="2020-08" db="EMBL/GenBank/DDBJ databases">
        <title>Genomic Encyclopedia of Type Strains, Phase IV (KMG-IV): sequencing the most valuable type-strain genomes for metagenomic binning, comparative biology and taxonomic classification.</title>
        <authorList>
            <person name="Goeker M."/>
        </authorList>
    </citation>
    <scope>NUCLEOTIDE SEQUENCE [LARGE SCALE GENOMIC DNA]</scope>
    <source>
        <strain evidence="15 16">DSM 45615</strain>
    </source>
</reference>
<evidence type="ECO:0000313" key="15">
    <source>
        <dbReference type="EMBL" id="MBB5135758.1"/>
    </source>
</evidence>
<dbReference type="InterPro" id="IPR004255">
    <property type="entry name" value="O-acyltransferase_WSD1_N"/>
</dbReference>
<evidence type="ECO:0000256" key="10">
    <source>
        <dbReference type="ARBA" id="ARBA00048109"/>
    </source>
</evidence>
<keyword evidence="9 11" id="KW-0012">Acyltransferase</keyword>
<comment type="pathway">
    <text evidence="2">Lipid metabolism.</text>
</comment>
<sequence length="508" mass="54988">MRQLSALDAQFLDFETVTNVANVAGLAILDRVIAREDLLVRLRARLHRVHQLRRRLVRVPLGLDRPYWAADAEVDLDYHVRELGLPAPGDDEELGALVARLHERRLDRDRPLWEMYLIHGLEGGRSAVYTKLHHAAVDGLTGADVLGALMDFEPDPGPEPEPAPAGEEEPPGAVRMLAQGLLHAVGGPVHTLRFLAYAVPRLDEIPLVSQLPGAAALSRFTRRLAGAPPLPELPRFTAPRTPLSGPVSAHRRFAFAELPLDEIKKVKNAMGVTVNDVVMALSASAVRRWLLARDALPEGPLVAGVPFSLRVEGVEGNGNQVTMMISPLPTHVADPVERLRETAAAMGRIKDRFRPAPAQWLREFTESLPAALNGLADRSAFALVGQTAPPINLIVSNVPGPQFPLYIAGARLLAHYPVSVITDVSGGMNITAFSYDGRLDVGIVGCREMVPDVWTLPGYLREALTELAEASKRDEPGKQGKRGKQGKPGGQGKPGRLSAGARDSVTAR</sequence>
<evidence type="ECO:0000256" key="3">
    <source>
        <dbReference type="ARBA" id="ARBA00009587"/>
    </source>
</evidence>
<dbReference type="AlphaFoldDB" id="A0A840P7V9"/>
<feature type="domain" description="O-acyltransferase WSD1-like N-terminal" evidence="13">
    <location>
        <begin position="4"/>
        <end position="278"/>
    </location>
</feature>
<dbReference type="GO" id="GO:0004144">
    <property type="term" value="F:diacylglycerol O-acyltransferase activity"/>
    <property type="evidence" value="ECO:0007669"/>
    <property type="project" value="UniProtKB-EC"/>
</dbReference>
<evidence type="ECO:0000256" key="12">
    <source>
        <dbReference type="SAM" id="MobiDB-lite"/>
    </source>
</evidence>
<organism evidence="15 16">
    <name type="scientific">Thermocatellispora tengchongensis</name>
    <dbReference type="NCBI Taxonomy" id="1073253"/>
    <lineage>
        <taxon>Bacteria</taxon>
        <taxon>Bacillati</taxon>
        <taxon>Actinomycetota</taxon>
        <taxon>Actinomycetes</taxon>
        <taxon>Streptosporangiales</taxon>
        <taxon>Streptosporangiaceae</taxon>
        <taxon>Thermocatellispora</taxon>
    </lineage>
</organism>
<dbReference type="InterPro" id="IPR045034">
    <property type="entry name" value="O-acyltransferase_WSD1-like"/>
</dbReference>
<evidence type="ECO:0000256" key="4">
    <source>
        <dbReference type="ARBA" id="ARBA00013244"/>
    </source>
</evidence>
<dbReference type="GO" id="GO:0001666">
    <property type="term" value="P:response to hypoxia"/>
    <property type="evidence" value="ECO:0007669"/>
    <property type="project" value="TreeGrafter"/>
</dbReference>
<dbReference type="EMBL" id="JACHGN010000012">
    <property type="protein sequence ID" value="MBB5135758.1"/>
    <property type="molecule type" value="Genomic_DNA"/>
</dbReference>
<dbReference type="GO" id="GO:0005886">
    <property type="term" value="C:plasma membrane"/>
    <property type="evidence" value="ECO:0007669"/>
    <property type="project" value="TreeGrafter"/>
</dbReference>
<comment type="pathway">
    <text evidence="1 11">Glycerolipid metabolism; triacylglycerol biosynthesis.</text>
</comment>
<dbReference type="Pfam" id="PF03007">
    <property type="entry name" value="WS_DGAT_cat"/>
    <property type="match status" value="1"/>
</dbReference>
<dbReference type="GO" id="GO:0071731">
    <property type="term" value="P:response to nitric oxide"/>
    <property type="evidence" value="ECO:0007669"/>
    <property type="project" value="TreeGrafter"/>
</dbReference>
<dbReference type="GO" id="GO:0051701">
    <property type="term" value="P:biological process involved in interaction with host"/>
    <property type="evidence" value="ECO:0007669"/>
    <property type="project" value="TreeGrafter"/>
</dbReference>
<evidence type="ECO:0000256" key="7">
    <source>
        <dbReference type="ARBA" id="ARBA00022798"/>
    </source>
</evidence>
<dbReference type="PANTHER" id="PTHR31650:SF1">
    <property type="entry name" value="WAX ESTER SYNTHASE_DIACYLGLYCEROL ACYLTRANSFERASE 4-RELATED"/>
    <property type="match status" value="1"/>
</dbReference>
<evidence type="ECO:0000256" key="6">
    <source>
        <dbReference type="ARBA" id="ARBA00022679"/>
    </source>
</evidence>
<dbReference type="Pfam" id="PF06974">
    <property type="entry name" value="WS_DGAT_C"/>
    <property type="match status" value="1"/>
</dbReference>
<accession>A0A840P7V9</accession>
<keyword evidence="16" id="KW-1185">Reference proteome</keyword>
<dbReference type="InterPro" id="IPR009721">
    <property type="entry name" value="O-acyltransferase_WSD1_C"/>
</dbReference>
<evidence type="ECO:0000313" key="16">
    <source>
        <dbReference type="Proteomes" id="UP000578449"/>
    </source>
</evidence>
<evidence type="ECO:0000259" key="14">
    <source>
        <dbReference type="Pfam" id="PF06974"/>
    </source>
</evidence>
<keyword evidence="5 11" id="KW-0444">Lipid biosynthesis</keyword>
<comment type="similarity">
    <text evidence="3 11">Belongs to the long-chain O-acyltransferase family.</text>
</comment>
<gene>
    <name evidence="15" type="ORF">HNP84_005502</name>
</gene>
<evidence type="ECO:0000256" key="8">
    <source>
        <dbReference type="ARBA" id="ARBA00023098"/>
    </source>
</evidence>
<dbReference type="RefSeq" id="WP_185052695.1">
    <property type="nucleotide sequence ID" value="NZ_BAABIX010000037.1"/>
</dbReference>
<feature type="region of interest" description="Disordered" evidence="12">
    <location>
        <begin position="152"/>
        <end position="171"/>
    </location>
</feature>
<evidence type="ECO:0000256" key="11">
    <source>
        <dbReference type="RuleBase" id="RU361241"/>
    </source>
</evidence>
<feature type="region of interest" description="Disordered" evidence="12">
    <location>
        <begin position="469"/>
        <end position="508"/>
    </location>
</feature>
<evidence type="ECO:0000256" key="5">
    <source>
        <dbReference type="ARBA" id="ARBA00022516"/>
    </source>
</evidence>
<protein>
    <recommendedName>
        <fullName evidence="4 11">Diacylglycerol O-acyltransferase</fullName>
        <ecNumber evidence="4 11">2.3.1.20</ecNumber>
    </recommendedName>
</protein>